<dbReference type="SUPFAM" id="SSF81901">
    <property type="entry name" value="HCP-like"/>
    <property type="match status" value="3"/>
</dbReference>
<comment type="similarity">
    <text evidence="1">Belongs to the sel-1 family.</text>
</comment>
<gene>
    <name evidence="5" type="ORF">D6D01_05462</name>
</gene>
<dbReference type="EMBL" id="QZBD01000206">
    <property type="protein sequence ID" value="THY24436.1"/>
    <property type="molecule type" value="Genomic_DNA"/>
</dbReference>
<dbReference type="GO" id="GO:0005789">
    <property type="term" value="C:endoplasmic reticulum membrane"/>
    <property type="evidence" value="ECO:0007669"/>
    <property type="project" value="TreeGrafter"/>
</dbReference>
<evidence type="ECO:0000256" key="2">
    <source>
        <dbReference type="SAM" id="MobiDB-lite"/>
    </source>
</evidence>
<dbReference type="Gene3D" id="3.40.50.1820">
    <property type="entry name" value="alpha/beta hydrolase"/>
    <property type="match status" value="1"/>
</dbReference>
<organism evidence="5 6">
    <name type="scientific">Aureobasidium pullulans</name>
    <name type="common">Black yeast</name>
    <name type="synonym">Pullularia pullulans</name>
    <dbReference type="NCBI Taxonomy" id="5580"/>
    <lineage>
        <taxon>Eukaryota</taxon>
        <taxon>Fungi</taxon>
        <taxon>Dikarya</taxon>
        <taxon>Ascomycota</taxon>
        <taxon>Pezizomycotina</taxon>
        <taxon>Dothideomycetes</taxon>
        <taxon>Dothideomycetidae</taxon>
        <taxon>Dothideales</taxon>
        <taxon>Saccotheciaceae</taxon>
        <taxon>Aureobasidium</taxon>
    </lineage>
</organism>
<feature type="region of interest" description="Disordered" evidence="2">
    <location>
        <begin position="33"/>
        <end position="61"/>
    </location>
</feature>
<comment type="caution">
    <text evidence="5">The sequence shown here is derived from an EMBL/GenBank/DDBJ whole genome shotgun (WGS) entry which is preliminary data.</text>
</comment>
<dbReference type="Proteomes" id="UP000306584">
    <property type="component" value="Unassembled WGS sequence"/>
</dbReference>
<dbReference type="Pfam" id="PF00561">
    <property type="entry name" value="Abhydrolase_1"/>
    <property type="match status" value="1"/>
</dbReference>
<dbReference type="AlphaFoldDB" id="A0A4S9L5R1"/>
<evidence type="ECO:0000259" key="4">
    <source>
        <dbReference type="Pfam" id="PF00561"/>
    </source>
</evidence>
<dbReference type="NCBIfam" id="NF005757">
    <property type="entry name" value="PRK07581.1"/>
    <property type="match status" value="1"/>
</dbReference>
<proteinExistence type="inferred from homology"/>
<dbReference type="InterPro" id="IPR011990">
    <property type="entry name" value="TPR-like_helical_dom_sf"/>
</dbReference>
<dbReference type="Gene3D" id="1.25.40.10">
    <property type="entry name" value="Tetratricopeptide repeat domain"/>
    <property type="match status" value="2"/>
</dbReference>
<sequence>MTQSWRAVSLLLLCLFLAFVNCQEAVLNQQDPSHYDTTPHMSKGHGHGHAHDASAHDKAPYEQTPAVKDALAALRKIRPVTSRLARLSKPSGVVGNTIHYAKELFVLLFMNQPDQKHLLTTDTTAQPLTPALSRAVNLLQDAAEQQDADAIWLLAEMNFHGNFTHPRNYSRAFEYYQTLAYLNGNSSAQYMLGFMYATGIGNAVPQDQARALLYHTFAAEQGDIRSQMTLAYRHHSGIATPRNCEESVHWYRLVAKQAVEFYKSGPPGGHSLVKNAFRLVDEEGGIYGEGASVSSSGPNAKVGGPTSDAYADLDDVLEFLDFQSRKGDLKATFHLGRLYYDGSRGLARDFPSAKDHFMQVARLYWTPSGKVKTDVSSAVEKLAPKAAGYLGRMFLRGEGTEKSYTKAKIWFSRGIEHGDALSQYSMGVMYMEGLGVSKNPVKAADYFSPAADQDLAVAQTNLGILFMDQGDIHTARSYFELAARNSHIEAFYYLAELSNQGVGRDRSCGMASVYYKIAAEKAEVIHSSFIEANEAYERGDLETAIIAYMMAAEQGYEMAQANVGYLLDHTRPRFSLPSIFPFLRRRVDAASDAALALIYWTRSAKQSNTDSLVKMGDYYLDGVGTASSPDNAAICYQAAAEGMASAQAMWNLGWMHENGIGIEQDFHLAKRFYDQALGTNAEAYLPAKLSLAKLRLRSWWNGVSGGSVNSIRDEPSQKPSRTLSQWLNDFLEADAAYYADHFEADDWDDAHTHMPGGDDFYDDGDIDDGMLEMLVIVGLAATLAFLVYYRQQRQQEARRREEQQGVVPQQQQDQGFFPPPGNPEFANWVAGDLEVSENAPVRLTYNLGFALETSIQIWTLKIGQIRPDKEGLPLPATRVAGPTSSVMADYQTYDLGDFILQSGETIPSAKIAYKTFGDPSLPAIIYPTWYSGSISDNEWLISPSKTLSPATYHIIIPALFGNGQSSSPSNTSIDPFPAVTFYDNVKAQHQLVTKHLKIDHAFAVLGWSMGAGQTYQWATQYPEFMDKVVPFCGSAKTSLHNQVFLEGVKTALVAAKGGSSAGICKGQTAGTTEWTEEQKTVGLKALGRVYAGWGFSQAFYRQRLYETALGYKDLESFMLEFWETWALSKHPENMLTMLQTWQSGDVSAQPPYNGNFEAAMKGIKAKALVLPGKTDLYFPPEDSEYEVECMEKGVGRCVAFPSVWGHWAGGPGQSTEDVKWLDEKLREFFAEQ</sequence>
<protein>
    <submittedName>
        <fullName evidence="5">HCP-like protein</fullName>
    </submittedName>
</protein>
<feature type="signal peptide" evidence="3">
    <location>
        <begin position="1"/>
        <end position="22"/>
    </location>
</feature>
<dbReference type="InterPro" id="IPR000073">
    <property type="entry name" value="AB_hydrolase_1"/>
</dbReference>
<feature type="chain" id="PRO_5020665065" evidence="3">
    <location>
        <begin position="23"/>
        <end position="1232"/>
    </location>
</feature>
<dbReference type="PANTHER" id="PTHR11102:SF147">
    <property type="entry name" value="SEL1L ADAPTOR SUBUNIT OF ERAD E3 UBIQUITIN LIGASE"/>
    <property type="match status" value="1"/>
</dbReference>
<accession>A0A4S9L5R1</accession>
<dbReference type="PANTHER" id="PTHR11102">
    <property type="entry name" value="SEL-1-LIKE PROTEIN"/>
    <property type="match status" value="1"/>
</dbReference>
<evidence type="ECO:0000256" key="3">
    <source>
        <dbReference type="SAM" id="SignalP"/>
    </source>
</evidence>
<keyword evidence="3" id="KW-0732">Signal</keyword>
<feature type="compositionally biased region" description="Basic and acidic residues" evidence="2">
    <location>
        <begin position="49"/>
        <end position="60"/>
    </location>
</feature>
<evidence type="ECO:0000313" key="6">
    <source>
        <dbReference type="Proteomes" id="UP000306584"/>
    </source>
</evidence>
<dbReference type="SMART" id="SM00671">
    <property type="entry name" value="SEL1"/>
    <property type="match status" value="11"/>
</dbReference>
<dbReference type="InterPro" id="IPR050767">
    <property type="entry name" value="Sel1_AlgK"/>
</dbReference>
<dbReference type="InterPro" id="IPR029058">
    <property type="entry name" value="AB_hydrolase_fold"/>
</dbReference>
<dbReference type="Pfam" id="PF08238">
    <property type="entry name" value="Sel1"/>
    <property type="match status" value="9"/>
</dbReference>
<dbReference type="SUPFAM" id="SSF53474">
    <property type="entry name" value="alpha/beta-Hydrolases"/>
    <property type="match status" value="1"/>
</dbReference>
<evidence type="ECO:0000256" key="1">
    <source>
        <dbReference type="ARBA" id="ARBA00038101"/>
    </source>
</evidence>
<evidence type="ECO:0000313" key="5">
    <source>
        <dbReference type="EMBL" id="THY24436.1"/>
    </source>
</evidence>
<dbReference type="InterPro" id="IPR006597">
    <property type="entry name" value="Sel1-like"/>
</dbReference>
<dbReference type="GO" id="GO:0036503">
    <property type="term" value="P:ERAD pathway"/>
    <property type="evidence" value="ECO:0007669"/>
    <property type="project" value="TreeGrafter"/>
</dbReference>
<feature type="domain" description="AB hydrolase-1" evidence="4">
    <location>
        <begin position="946"/>
        <end position="1033"/>
    </location>
</feature>
<reference evidence="5 6" key="1">
    <citation type="submission" date="2018-10" db="EMBL/GenBank/DDBJ databases">
        <title>Fifty Aureobasidium pullulans genomes reveal a recombining polyextremotolerant generalist.</title>
        <authorList>
            <person name="Gostincar C."/>
            <person name="Turk M."/>
            <person name="Zajc J."/>
            <person name="Gunde-Cimerman N."/>
        </authorList>
    </citation>
    <scope>NUCLEOTIDE SEQUENCE [LARGE SCALE GENOMIC DNA]</scope>
    <source>
        <strain evidence="5 6">EXF-6604</strain>
    </source>
</reference>
<name>A0A4S9L5R1_AURPU</name>